<dbReference type="PANTHER" id="PTHR11017">
    <property type="entry name" value="LEUCINE-RICH REPEAT-CONTAINING PROTEIN"/>
    <property type="match status" value="1"/>
</dbReference>
<dbReference type="InterPro" id="IPR025875">
    <property type="entry name" value="Leu-rich_rpt_4"/>
</dbReference>
<evidence type="ECO:0000256" key="5">
    <source>
        <dbReference type="ARBA" id="ARBA00022821"/>
    </source>
</evidence>
<comment type="catalytic activity">
    <reaction evidence="7">
        <text>NAD(+) + H2O = ADP-D-ribose + nicotinamide + H(+)</text>
        <dbReference type="Rhea" id="RHEA:16301"/>
        <dbReference type="ChEBI" id="CHEBI:15377"/>
        <dbReference type="ChEBI" id="CHEBI:15378"/>
        <dbReference type="ChEBI" id="CHEBI:17154"/>
        <dbReference type="ChEBI" id="CHEBI:57540"/>
        <dbReference type="ChEBI" id="CHEBI:57967"/>
        <dbReference type="EC" id="3.2.2.6"/>
    </reaction>
    <physiologicalReaction direction="left-to-right" evidence="7">
        <dbReference type="Rhea" id="RHEA:16302"/>
    </physiologicalReaction>
</comment>
<keyword evidence="3" id="KW-0677">Repeat</keyword>
<dbReference type="GO" id="GO:0061809">
    <property type="term" value="F:NAD+ nucleosidase activity, cyclic ADP-ribose generating"/>
    <property type="evidence" value="ECO:0007669"/>
    <property type="project" value="UniProtKB-EC"/>
</dbReference>
<name>A0A8T2BHJ7_9BRAS</name>
<keyword evidence="4" id="KW-0378">Hydrolase</keyword>
<keyword evidence="5" id="KW-0611">Plant defense</keyword>
<dbReference type="Proteomes" id="UP000694240">
    <property type="component" value="Chromosome 7"/>
</dbReference>
<dbReference type="EMBL" id="JAEFBK010000007">
    <property type="protein sequence ID" value="KAG7585456.1"/>
    <property type="molecule type" value="Genomic_DNA"/>
</dbReference>
<gene>
    <name evidence="9" type="ORF">ISN45_Aa02g008200</name>
</gene>
<dbReference type="PROSITE" id="PS50104">
    <property type="entry name" value="TIR"/>
    <property type="match status" value="1"/>
</dbReference>
<dbReference type="InterPro" id="IPR000157">
    <property type="entry name" value="TIR_dom"/>
</dbReference>
<dbReference type="FunFam" id="1.10.8.430:FF:000002">
    <property type="entry name" value="Disease resistance protein (TIR-NBS-LRR class)"/>
    <property type="match status" value="1"/>
</dbReference>
<dbReference type="InterPro" id="IPR058192">
    <property type="entry name" value="WHD_ROQ1-like"/>
</dbReference>
<dbReference type="Pfam" id="PF12799">
    <property type="entry name" value="LRR_4"/>
    <property type="match status" value="1"/>
</dbReference>
<dbReference type="GO" id="GO:0043531">
    <property type="term" value="F:ADP binding"/>
    <property type="evidence" value="ECO:0007669"/>
    <property type="project" value="InterPro"/>
</dbReference>
<protein>
    <recommendedName>
        <fullName evidence="1">ADP-ribosyl cyclase/cyclic ADP-ribose hydrolase</fullName>
        <ecNumber evidence="1">3.2.2.6</ecNumber>
    </recommendedName>
</protein>
<dbReference type="Pfam" id="PF23282">
    <property type="entry name" value="WHD_ROQ1"/>
    <property type="match status" value="1"/>
</dbReference>
<dbReference type="PANTHER" id="PTHR11017:SF418">
    <property type="entry name" value="DISEASE RESISTANCE PROTEIN (TIR-NBS-LRR CLASS) FAMILY-RELATED"/>
    <property type="match status" value="1"/>
</dbReference>
<dbReference type="AlphaFoldDB" id="A0A8T2BHJ7"/>
<keyword evidence="2" id="KW-0433">Leucine-rich repeat</keyword>
<dbReference type="GO" id="GO:0007165">
    <property type="term" value="P:signal transduction"/>
    <property type="evidence" value="ECO:0007669"/>
    <property type="project" value="InterPro"/>
</dbReference>
<keyword evidence="9" id="KW-0675">Receptor</keyword>
<evidence type="ECO:0000256" key="6">
    <source>
        <dbReference type="ARBA" id="ARBA00023027"/>
    </source>
</evidence>
<evidence type="ECO:0000256" key="3">
    <source>
        <dbReference type="ARBA" id="ARBA00022737"/>
    </source>
</evidence>
<feature type="non-terminal residue" evidence="9">
    <location>
        <position position="1"/>
    </location>
</feature>
<dbReference type="EC" id="3.2.2.6" evidence="1"/>
<keyword evidence="6" id="KW-0520">NAD</keyword>
<comment type="caution">
    <text evidence="9">The sequence shown here is derived from an EMBL/GenBank/DDBJ whole genome shotgun (WGS) entry which is preliminary data.</text>
</comment>
<dbReference type="InterPro" id="IPR002182">
    <property type="entry name" value="NB-ARC"/>
</dbReference>
<evidence type="ECO:0000256" key="2">
    <source>
        <dbReference type="ARBA" id="ARBA00022614"/>
    </source>
</evidence>
<dbReference type="FunFam" id="3.40.50.10140:FF:000007">
    <property type="entry name" value="Disease resistance protein (TIR-NBS-LRR class)"/>
    <property type="match status" value="1"/>
</dbReference>
<evidence type="ECO:0000313" key="9">
    <source>
        <dbReference type="EMBL" id="KAG7585456.1"/>
    </source>
</evidence>
<evidence type="ECO:0000256" key="4">
    <source>
        <dbReference type="ARBA" id="ARBA00022801"/>
    </source>
</evidence>
<keyword evidence="10" id="KW-1185">Reference proteome</keyword>
<evidence type="ECO:0000259" key="8">
    <source>
        <dbReference type="PROSITE" id="PS50104"/>
    </source>
</evidence>
<feature type="domain" description="TIR" evidence="8">
    <location>
        <begin position="13"/>
        <end position="177"/>
    </location>
</feature>
<proteinExistence type="predicted"/>
<dbReference type="InterPro" id="IPR044974">
    <property type="entry name" value="Disease_R_plants"/>
</dbReference>
<organism evidence="9 10">
    <name type="scientific">Arabidopsis thaliana x Arabidopsis arenosa</name>
    <dbReference type="NCBI Taxonomy" id="1240361"/>
    <lineage>
        <taxon>Eukaryota</taxon>
        <taxon>Viridiplantae</taxon>
        <taxon>Streptophyta</taxon>
        <taxon>Embryophyta</taxon>
        <taxon>Tracheophyta</taxon>
        <taxon>Spermatophyta</taxon>
        <taxon>Magnoliopsida</taxon>
        <taxon>eudicotyledons</taxon>
        <taxon>Gunneridae</taxon>
        <taxon>Pentapetalae</taxon>
        <taxon>rosids</taxon>
        <taxon>malvids</taxon>
        <taxon>Brassicales</taxon>
        <taxon>Brassicaceae</taxon>
        <taxon>Camelineae</taxon>
        <taxon>Arabidopsis</taxon>
    </lineage>
</organism>
<dbReference type="GO" id="GO:0006952">
    <property type="term" value="P:defense response"/>
    <property type="evidence" value="ECO:0007669"/>
    <property type="project" value="UniProtKB-KW"/>
</dbReference>
<evidence type="ECO:0000256" key="1">
    <source>
        <dbReference type="ARBA" id="ARBA00011982"/>
    </source>
</evidence>
<sequence>MASSSSSSSFRTWRHRVFASFHGPDVRKTFLSHLSKQFNYHGITMFNDQGIERSQTIALELTRAIRESRISIVVFSKNYASSSWCLDELLEILKCKEDIGQVVMTVFYGVDPSDVRKQTGEFGSVFNETCAPKTKEDKTKWSQALNDVGNIAGEQFLNWDNEANMIEKIARDVSEKLNNTPSRDFDDMVGLEDHMTQMQSLLHLEYGGTMMVGISGPAGSGKTTIARALQSLLSDRFQLTCFAESLRGIYHSDLDEYGSKLRLQEYFLSNLLKQDGTRICHLGVIRERLCDQKVLVILDDVNDIKQLEALADETTWFGPGSRIIVTTENKDLLQRHGINNMYNVGFPSDEEALKILCRYAFKQSYPYNGYKKLAKSVTQLCGNLPLGLRVVGSSLHGKNEDEWEYVIRRLESILDRDIEDVLRVGYESLAEDEQTLFLYIAIFFNYKDGDLINAMLADNNLDIKQGLKILLNKSLIYISTEGEIVMHKLLQQVGRQAIHRQDPWKRQILIDAREICDVLENDTGTRAVSGISFDTSGIKEVIISDRALRRMRHLRFLRVYKTRYDGNDKVYIPEEMEFPAGLSQLEKLWEGTQMLNNLKNLDLSWSRQLKQLPNLSNATNLERLSLTRCESLVELPLSIGNLHKLEDLEMFGCSRLRSFPNLTTNIDTKDEAVHVSTRKLSRPFTPTRVRRLNLSYTNIEEIPDCIKSFRRLQCLYLSGCKKLASLPELPSSLTLLMANGCESLERVTCPLNTPNAKLIFTNCFKLTGESRNAIIQRSFRDGFACLPGRV</sequence>
<dbReference type="SMART" id="SM00255">
    <property type="entry name" value="TIR"/>
    <property type="match status" value="1"/>
</dbReference>
<accession>A0A8T2BHJ7</accession>
<evidence type="ECO:0000256" key="7">
    <source>
        <dbReference type="ARBA" id="ARBA00047304"/>
    </source>
</evidence>
<dbReference type="FunFam" id="3.40.50.300:FF:001002">
    <property type="entry name" value="Disease resistance protein (TIR-NBS-LRR class)"/>
    <property type="match status" value="1"/>
</dbReference>
<dbReference type="Pfam" id="PF00931">
    <property type="entry name" value="NB-ARC"/>
    <property type="match status" value="1"/>
</dbReference>
<reference evidence="9 10" key="1">
    <citation type="submission" date="2020-12" db="EMBL/GenBank/DDBJ databases">
        <title>Concerted genomic and epigenomic changes stabilize Arabidopsis allopolyploids.</title>
        <authorList>
            <person name="Chen Z."/>
        </authorList>
    </citation>
    <scope>NUCLEOTIDE SEQUENCE [LARGE SCALE GENOMIC DNA]</scope>
    <source>
        <strain evidence="9">Allo738</strain>
        <tissue evidence="9">Leaf</tissue>
    </source>
</reference>
<evidence type="ECO:0000313" key="10">
    <source>
        <dbReference type="Proteomes" id="UP000694240"/>
    </source>
</evidence>
<dbReference type="Pfam" id="PF01582">
    <property type="entry name" value="TIR"/>
    <property type="match status" value="1"/>
</dbReference>